<dbReference type="PANTHER" id="PTHR43513">
    <property type="entry name" value="DIHYDROOROTATE DEHYDROGENASE B (NAD(+)), ELECTRON TRANSFER SUBUNIT"/>
    <property type="match status" value="1"/>
</dbReference>
<keyword evidence="5 12" id="KW-0479">Metal-binding</keyword>
<keyword evidence="8 12" id="KW-0408">Iron</keyword>
<dbReference type="PRINTS" id="PR00409">
    <property type="entry name" value="PHDIOXRDTASE"/>
</dbReference>
<dbReference type="OrthoDB" id="9796486at2"/>
<dbReference type="Proteomes" id="UP000293036">
    <property type="component" value="Unassembled WGS sequence"/>
</dbReference>
<dbReference type="GO" id="GO:0016491">
    <property type="term" value="F:oxidoreductase activity"/>
    <property type="evidence" value="ECO:0007669"/>
    <property type="project" value="InterPro"/>
</dbReference>
<evidence type="ECO:0000256" key="12">
    <source>
        <dbReference type="PIRSR" id="PIRSR006816-2"/>
    </source>
</evidence>
<comment type="cofactor">
    <cofactor evidence="12">
        <name>[2Fe-2S] cluster</name>
        <dbReference type="ChEBI" id="CHEBI:190135"/>
    </cofactor>
    <text evidence="12">Binds 1 [2Fe-2S] cluster per subunit.</text>
</comment>
<evidence type="ECO:0000256" key="2">
    <source>
        <dbReference type="ARBA" id="ARBA00022448"/>
    </source>
</evidence>
<keyword evidence="3 11" id="KW-0285">Flavoprotein</keyword>
<name>A0A4Q9V1G9_9ACTO</name>
<gene>
    <name evidence="14" type="ORF">EZJ44_05565</name>
</gene>
<proteinExistence type="inferred from homology"/>
<keyword evidence="4 12" id="KW-0001">2Fe-2S</keyword>
<evidence type="ECO:0000256" key="11">
    <source>
        <dbReference type="PIRSR" id="PIRSR006816-1"/>
    </source>
</evidence>
<feature type="binding site" evidence="12">
    <location>
        <position position="225"/>
    </location>
    <ligand>
        <name>[2Fe-2S] cluster</name>
        <dbReference type="ChEBI" id="CHEBI:190135"/>
    </ligand>
</feature>
<comment type="similarity">
    <text evidence="1">Belongs to the PyrK family.</text>
</comment>
<dbReference type="Gene3D" id="2.10.240.10">
    <property type="entry name" value="Dihydroorotate dehydrogenase, electron transfer subunit"/>
    <property type="match status" value="1"/>
</dbReference>
<dbReference type="PIRSF" id="PIRSF006816">
    <property type="entry name" value="Cyc3_hyd_g"/>
    <property type="match status" value="1"/>
</dbReference>
<feature type="binding site" evidence="11">
    <location>
        <begin position="76"/>
        <end position="77"/>
    </location>
    <ligand>
        <name>FAD</name>
        <dbReference type="ChEBI" id="CHEBI:57692"/>
    </ligand>
</feature>
<accession>A0A4Q9V1G9</accession>
<evidence type="ECO:0000256" key="7">
    <source>
        <dbReference type="ARBA" id="ARBA00022982"/>
    </source>
</evidence>
<comment type="caution">
    <text evidence="14">The sequence shown here is derived from an EMBL/GenBank/DDBJ whole genome shotgun (WGS) entry which is preliminary data.</text>
</comment>
<feature type="binding site" evidence="12">
    <location>
        <position position="220"/>
    </location>
    <ligand>
        <name>[2Fe-2S] cluster</name>
        <dbReference type="ChEBI" id="CHEBI:190135"/>
    </ligand>
</feature>
<dbReference type="PROSITE" id="PS51384">
    <property type="entry name" value="FAD_FR"/>
    <property type="match status" value="1"/>
</dbReference>
<keyword evidence="15" id="KW-1185">Reference proteome</keyword>
<evidence type="ECO:0000256" key="3">
    <source>
        <dbReference type="ARBA" id="ARBA00022630"/>
    </source>
</evidence>
<dbReference type="PANTHER" id="PTHR43513:SF3">
    <property type="entry name" value="DIHYDROOROTATE DEHYDROGENASE B (NAD(+)), ELECTRON TRANSFER SUBUNIT-RELATED"/>
    <property type="match status" value="1"/>
</dbReference>
<feature type="domain" description="FAD-binding FR-type" evidence="13">
    <location>
        <begin position="1"/>
        <end position="102"/>
    </location>
</feature>
<reference evidence="14 15" key="1">
    <citation type="submission" date="2019-02" db="EMBL/GenBank/DDBJ databases">
        <title>Arcanobacterium bovis sp. nov., isolated from the milk of a cow with mastitis.</title>
        <authorList>
            <person name="Sammra O."/>
            <person name="Foster G."/>
            <person name="Hassan A."/>
            <person name="Alssahen M."/>
            <person name="Laemmler C."/>
            <person name="Borowiak M."/>
            <person name="Malorny B."/>
            <person name="Abdulmawjood A."/>
        </authorList>
    </citation>
    <scope>NUCLEOTIDE SEQUENCE [LARGE SCALE GENOMIC DNA]</scope>
    <source>
        <strain evidence="14 15">C605018/01/1</strain>
    </source>
</reference>
<dbReference type="GO" id="GO:0051537">
    <property type="term" value="F:2 iron, 2 sulfur cluster binding"/>
    <property type="evidence" value="ECO:0007669"/>
    <property type="project" value="UniProtKB-KW"/>
</dbReference>
<evidence type="ECO:0000259" key="13">
    <source>
        <dbReference type="PROSITE" id="PS51384"/>
    </source>
</evidence>
<dbReference type="Gene3D" id="2.40.30.10">
    <property type="entry name" value="Translation factors"/>
    <property type="match status" value="1"/>
</dbReference>
<evidence type="ECO:0000313" key="14">
    <source>
        <dbReference type="EMBL" id="TBW21606.1"/>
    </source>
</evidence>
<dbReference type="SUPFAM" id="SSF63380">
    <property type="entry name" value="Riboflavin synthase domain-like"/>
    <property type="match status" value="1"/>
</dbReference>
<dbReference type="InterPro" id="IPR001433">
    <property type="entry name" value="OxRdtase_FAD/NAD-bd"/>
</dbReference>
<feature type="binding site" evidence="11">
    <location>
        <begin position="48"/>
        <end position="51"/>
    </location>
    <ligand>
        <name>FAD</name>
        <dbReference type="ChEBI" id="CHEBI:57692"/>
    </ligand>
</feature>
<evidence type="ECO:0000313" key="15">
    <source>
        <dbReference type="Proteomes" id="UP000293036"/>
    </source>
</evidence>
<evidence type="ECO:0000256" key="6">
    <source>
        <dbReference type="ARBA" id="ARBA00022827"/>
    </source>
</evidence>
<dbReference type="InterPro" id="IPR037117">
    <property type="entry name" value="Dihydroorotate_DH_ele_sf"/>
</dbReference>
<dbReference type="CDD" id="cd06218">
    <property type="entry name" value="DHOD_e_trans"/>
    <property type="match status" value="1"/>
</dbReference>
<keyword evidence="7" id="KW-0249">Electron transport</keyword>
<dbReference type="GO" id="GO:0006221">
    <property type="term" value="P:pyrimidine nucleotide biosynthetic process"/>
    <property type="evidence" value="ECO:0007669"/>
    <property type="project" value="InterPro"/>
</dbReference>
<dbReference type="Pfam" id="PF10418">
    <property type="entry name" value="DHODB_Fe-S_bind"/>
    <property type="match status" value="1"/>
</dbReference>
<feature type="binding site" evidence="12">
    <location>
        <position position="228"/>
    </location>
    <ligand>
        <name>[2Fe-2S] cluster</name>
        <dbReference type="ChEBI" id="CHEBI:190135"/>
    </ligand>
</feature>
<dbReference type="InterPro" id="IPR050353">
    <property type="entry name" value="PyrK_electron_transfer"/>
</dbReference>
<dbReference type="AlphaFoldDB" id="A0A4Q9V1G9"/>
<dbReference type="InterPro" id="IPR039261">
    <property type="entry name" value="FNR_nucleotide-bd"/>
</dbReference>
<dbReference type="InterPro" id="IPR017938">
    <property type="entry name" value="Riboflavin_synthase-like_b-brl"/>
</dbReference>
<dbReference type="GO" id="GO:0046872">
    <property type="term" value="F:metal ion binding"/>
    <property type="evidence" value="ECO:0007669"/>
    <property type="project" value="UniProtKB-KW"/>
</dbReference>
<dbReference type="EMBL" id="SJDT01000004">
    <property type="protein sequence ID" value="TBW21606.1"/>
    <property type="molecule type" value="Genomic_DNA"/>
</dbReference>
<dbReference type="InterPro" id="IPR019480">
    <property type="entry name" value="Dihydroorotate_DH_Fe-S-bd"/>
</dbReference>
<evidence type="ECO:0000256" key="4">
    <source>
        <dbReference type="ARBA" id="ARBA00022714"/>
    </source>
</evidence>
<keyword evidence="2" id="KW-0813">Transport</keyword>
<dbReference type="Pfam" id="PF00175">
    <property type="entry name" value="NAD_binding_1"/>
    <property type="match status" value="1"/>
</dbReference>
<comment type="cofactor">
    <cofactor evidence="11">
        <name>FAD</name>
        <dbReference type="ChEBI" id="CHEBI:57692"/>
    </cofactor>
    <text evidence="11">Binds 1 FAD per subunit.</text>
</comment>
<dbReference type="Gene3D" id="3.40.50.80">
    <property type="entry name" value="Nucleotide-binding domain of ferredoxin-NADP reductase (FNR) module"/>
    <property type="match status" value="1"/>
</dbReference>
<evidence type="ECO:0000256" key="5">
    <source>
        <dbReference type="ARBA" id="ARBA00022723"/>
    </source>
</evidence>
<feature type="binding site" evidence="12">
    <location>
        <position position="241"/>
    </location>
    <ligand>
        <name>[2Fe-2S] cluster</name>
        <dbReference type="ChEBI" id="CHEBI:190135"/>
    </ligand>
</feature>
<keyword evidence="6 11" id="KW-0274">FAD</keyword>
<evidence type="ECO:0000256" key="8">
    <source>
        <dbReference type="ARBA" id="ARBA00023004"/>
    </source>
</evidence>
<dbReference type="InterPro" id="IPR017927">
    <property type="entry name" value="FAD-bd_FR_type"/>
</dbReference>
<dbReference type="InterPro" id="IPR012165">
    <property type="entry name" value="Cyt_c3_hydrogenase_gsu"/>
</dbReference>
<evidence type="ECO:0000256" key="1">
    <source>
        <dbReference type="ARBA" id="ARBA00006422"/>
    </source>
</evidence>
<evidence type="ECO:0000256" key="9">
    <source>
        <dbReference type="ARBA" id="ARBA00023014"/>
    </source>
</evidence>
<comment type="cofactor">
    <cofactor evidence="10">
        <name>[2Fe-2S] cluster</name>
        <dbReference type="ChEBI" id="CHEBI:190135"/>
    </cofactor>
</comment>
<dbReference type="GO" id="GO:0050660">
    <property type="term" value="F:flavin adenine dinucleotide binding"/>
    <property type="evidence" value="ECO:0007669"/>
    <property type="project" value="InterPro"/>
</dbReference>
<organism evidence="14 15">
    <name type="scientific">Arcanobacterium bovis</name>
    <dbReference type="NCBI Taxonomy" id="2529275"/>
    <lineage>
        <taxon>Bacteria</taxon>
        <taxon>Bacillati</taxon>
        <taxon>Actinomycetota</taxon>
        <taxon>Actinomycetes</taxon>
        <taxon>Actinomycetales</taxon>
        <taxon>Actinomycetaceae</taxon>
        <taxon>Arcanobacterium</taxon>
    </lineage>
</organism>
<keyword evidence="9 12" id="KW-0411">Iron-sulfur</keyword>
<protein>
    <submittedName>
        <fullName evidence="14">Dihydroorotate dehydrogenase electron transfer subunit</fullName>
    </submittedName>
</protein>
<dbReference type="SUPFAM" id="SSF52343">
    <property type="entry name" value="Ferredoxin reductase-like, C-terminal NADP-linked domain"/>
    <property type="match status" value="1"/>
</dbReference>
<evidence type="ECO:0000256" key="10">
    <source>
        <dbReference type="ARBA" id="ARBA00034078"/>
    </source>
</evidence>
<sequence>MIQTMLTVTSNREIASNIYEITLRGDVSAIKNPGQFVNIKIPGFATRRPLSVCNVTDSDGTQSGVVTLVYKTFGDGTRALARMEKETRLDVLLGLGNGFDVSRSGSDPVLIGGGVGVPPLFLLARRLVERGITPTVILGFNTASEVFYEAEFRTLGCTVRTCTVDGSAGETGLVTTALAELAQHRALSYIYACGPNAMLKAIAQLDVAPGELSFEERMACGFGVCMGCSFQVADGGSRRLCVEGPVVRTQDVVWEQK</sequence>